<dbReference type="PANTHER" id="PTHR44137:SF32">
    <property type="entry name" value="DNAJ HEAT SHOCK AMINO-TERMINAL DOMAIN PROTEIN"/>
    <property type="match status" value="1"/>
</dbReference>
<evidence type="ECO:0000313" key="3">
    <source>
        <dbReference type="Proteomes" id="UP000077755"/>
    </source>
</evidence>
<dbReference type="PRINTS" id="PR00625">
    <property type="entry name" value="JDOMAIN"/>
</dbReference>
<keyword evidence="3" id="KW-1185">Reference proteome</keyword>
<dbReference type="CDD" id="cd06257">
    <property type="entry name" value="DnaJ"/>
    <property type="match status" value="1"/>
</dbReference>
<accession>A0A166BTV3</accession>
<sequence length="381" mass="42722">MECNRDEAERAKQIAEKKFLAKDVAGAKKFASKAWSLYPCIDGISQLLATIDVFVYADNKINGEIDWYGVLGVNPLDDEDVIRKKYRKLVLMLHPDKNKANGANEAFLLVSQAWDLLSDKTRRSAYDSLTSPHRFQHNVQPQCNGSATPAAEQNGFHSSAEWFSDVKVPNWNSGPVHSDFHKKKTASHDSPKPPNFHSSGEWFSDVKVPNWNSGSVHSDFHKKKTASHDPPKPPNVPPASKKEKSAVPPSSHKQKPANASDPPAREYKPKTVPPSFHKHNRRTAPPASSYKEKTSTFPPSPKHKSSKMPGSYHEQKPQKVPVAPQKPNHGPHPPQERKNTASCLSTCHGCKNQYYCPRIYINQDLLCRDCFNEVFHGRKPC</sequence>
<reference evidence="2" key="1">
    <citation type="journal article" date="2016" name="Nat. Genet.">
        <title>A high-quality carrot genome assembly provides new insights into carotenoid accumulation and asterid genome evolution.</title>
        <authorList>
            <person name="Iorizzo M."/>
            <person name="Ellison S."/>
            <person name="Senalik D."/>
            <person name="Zeng P."/>
            <person name="Satapoomin P."/>
            <person name="Huang J."/>
            <person name="Bowman M."/>
            <person name="Iovene M."/>
            <person name="Sanseverino W."/>
            <person name="Cavagnaro P."/>
            <person name="Yildiz M."/>
            <person name="Macko-Podgorni A."/>
            <person name="Moranska E."/>
            <person name="Grzebelus E."/>
            <person name="Grzebelus D."/>
            <person name="Ashrafi H."/>
            <person name="Zheng Z."/>
            <person name="Cheng S."/>
            <person name="Spooner D."/>
            <person name="Van Deynze A."/>
            <person name="Simon P."/>
        </authorList>
    </citation>
    <scope>NUCLEOTIDE SEQUENCE</scope>
    <source>
        <tissue evidence="2">Leaf</tissue>
    </source>
</reference>
<organism evidence="2 3">
    <name type="scientific">Daucus carota subsp. sativus</name>
    <name type="common">Carrot</name>
    <dbReference type="NCBI Taxonomy" id="79200"/>
    <lineage>
        <taxon>Eukaryota</taxon>
        <taxon>Viridiplantae</taxon>
        <taxon>Streptophyta</taxon>
        <taxon>Embryophyta</taxon>
        <taxon>Tracheophyta</taxon>
        <taxon>Spermatophyta</taxon>
        <taxon>Magnoliopsida</taxon>
        <taxon>eudicotyledons</taxon>
        <taxon>Gunneridae</taxon>
        <taxon>Pentapetalae</taxon>
        <taxon>asterids</taxon>
        <taxon>campanulids</taxon>
        <taxon>Apiales</taxon>
        <taxon>Apiaceae</taxon>
        <taxon>Apioideae</taxon>
        <taxon>Scandiceae</taxon>
        <taxon>Daucinae</taxon>
        <taxon>Daucus</taxon>
        <taxon>Daucus sect. Daucus</taxon>
    </lineage>
</organism>
<dbReference type="Gene3D" id="1.10.287.110">
    <property type="entry name" value="DnaJ domain"/>
    <property type="match status" value="1"/>
</dbReference>
<gene>
    <name evidence="2" type="ORF">DCAR_0313128</name>
</gene>
<name>A0A166BTV3_DAUCS</name>
<dbReference type="AlphaFoldDB" id="A0A166BTV3"/>
<dbReference type="SMART" id="SM00271">
    <property type="entry name" value="DnaJ"/>
    <property type="match status" value="1"/>
</dbReference>
<dbReference type="EMBL" id="CP093345">
    <property type="protein sequence ID" value="WOG93841.1"/>
    <property type="molecule type" value="Genomic_DNA"/>
</dbReference>
<dbReference type="KEGG" id="dcr:108213367"/>
<evidence type="ECO:0000313" key="2">
    <source>
        <dbReference type="EMBL" id="WOG93841.1"/>
    </source>
</evidence>
<evidence type="ECO:0000256" key="1">
    <source>
        <dbReference type="SAM" id="MobiDB-lite"/>
    </source>
</evidence>
<dbReference type="Pfam" id="PF00226">
    <property type="entry name" value="DnaJ"/>
    <property type="match status" value="1"/>
</dbReference>
<dbReference type="PROSITE" id="PS50076">
    <property type="entry name" value="DNAJ_2"/>
    <property type="match status" value="1"/>
</dbReference>
<dbReference type="OrthoDB" id="10250354at2759"/>
<proteinExistence type="predicted"/>
<feature type="region of interest" description="Disordered" evidence="1">
    <location>
        <begin position="214"/>
        <end position="338"/>
    </location>
</feature>
<dbReference type="InterPro" id="IPR036869">
    <property type="entry name" value="J_dom_sf"/>
</dbReference>
<feature type="region of interest" description="Disordered" evidence="1">
    <location>
        <begin position="133"/>
        <end position="153"/>
    </location>
</feature>
<dbReference type="Gramene" id="KZN02864">
    <property type="protein sequence ID" value="KZN02864"/>
    <property type="gene ID" value="DCAR_011620"/>
</dbReference>
<feature type="compositionally biased region" description="Polar residues" evidence="1">
    <location>
        <begin position="133"/>
        <end position="147"/>
    </location>
</feature>
<feature type="compositionally biased region" description="Low complexity" evidence="1">
    <location>
        <begin position="318"/>
        <end position="327"/>
    </location>
</feature>
<dbReference type="SUPFAM" id="SSF46565">
    <property type="entry name" value="Chaperone J-domain"/>
    <property type="match status" value="1"/>
</dbReference>
<dbReference type="InterPro" id="IPR001623">
    <property type="entry name" value="DnaJ_domain"/>
</dbReference>
<dbReference type="PANTHER" id="PTHR44137">
    <property type="entry name" value="BNAC03G44070D PROTEIN"/>
    <property type="match status" value="1"/>
</dbReference>
<dbReference type="Proteomes" id="UP000077755">
    <property type="component" value="Chromosome 3"/>
</dbReference>
<reference evidence="2" key="2">
    <citation type="submission" date="2022-03" db="EMBL/GenBank/DDBJ databases">
        <title>Draft title - Genomic analysis of global carrot germplasm unveils the trajectory of domestication and the origin of high carotenoid orange carrot.</title>
        <authorList>
            <person name="Iorizzo M."/>
            <person name="Ellison S."/>
            <person name="Senalik D."/>
            <person name="Macko-Podgorni A."/>
            <person name="Grzebelus D."/>
            <person name="Bostan H."/>
            <person name="Rolling W."/>
            <person name="Curaba J."/>
            <person name="Simon P."/>
        </authorList>
    </citation>
    <scope>NUCLEOTIDE SEQUENCE</scope>
    <source>
        <tissue evidence="2">Leaf</tissue>
    </source>
</reference>
<protein>
    <submittedName>
        <fullName evidence="2">Uncharacterized protein</fullName>
    </submittedName>
</protein>
<feature type="region of interest" description="Disordered" evidence="1">
    <location>
        <begin position="177"/>
        <end position="198"/>
    </location>
</feature>